<feature type="compositionally biased region" description="Polar residues" evidence="1">
    <location>
        <begin position="305"/>
        <end position="319"/>
    </location>
</feature>
<dbReference type="InterPro" id="IPR019835">
    <property type="entry name" value="SWIB_domain"/>
</dbReference>
<feature type="compositionally biased region" description="Polar residues" evidence="1">
    <location>
        <begin position="48"/>
        <end position="79"/>
    </location>
</feature>
<dbReference type="Gene3D" id="1.10.150.50">
    <property type="entry name" value="Transcription Factor, Ets-1"/>
    <property type="match status" value="1"/>
</dbReference>
<dbReference type="SUPFAM" id="SSF47769">
    <property type="entry name" value="SAM/Pointed domain"/>
    <property type="match status" value="1"/>
</dbReference>
<dbReference type="EMBL" id="JADAQX010000042">
    <property type="protein sequence ID" value="KAF8822556.1"/>
    <property type="molecule type" value="Genomic_DNA"/>
</dbReference>
<evidence type="ECO:0000256" key="1">
    <source>
        <dbReference type="SAM" id="MobiDB-lite"/>
    </source>
</evidence>
<evidence type="ECO:0000313" key="4">
    <source>
        <dbReference type="EMBL" id="KAF8822556.1"/>
    </source>
</evidence>
<organism evidence="4 5">
    <name type="scientific">Cardiosporidium cionae</name>
    <dbReference type="NCBI Taxonomy" id="476202"/>
    <lineage>
        <taxon>Eukaryota</taxon>
        <taxon>Sar</taxon>
        <taxon>Alveolata</taxon>
        <taxon>Apicomplexa</taxon>
        <taxon>Aconoidasida</taxon>
        <taxon>Nephromycida</taxon>
        <taxon>Cardiosporidium</taxon>
    </lineage>
</organism>
<sequence>MKQEKASRSVIKTATDEKSVPTTLSMGSRTSGKQGRVERQEILRRLKQNFSNSKLTGNASHRSTQVQSSKLYSHVSPSNIKLGKVKPLRPSATTASSSSRCVTKKRKKRKRKTSRRGPDLRREAASRTMHQEIPLSKELKEIVGVDKLSRPGVIKAIWLYVKTNKLADPMNGRQIVCDAKLSALFPNHPTVKGSDTEMTLDRLIMAGPDSNSKSSVFFGKNILYSPPTLADLALRLEEIERTGCTLYFCIPLSNTVEMAYRNGQLHFRIAVEPIEIEDETLPSSSTMPYSFPSISKREEEDTPSLRLSSRNLDNGNTSSTSPNIFQGLRSFLYPSVCLARNALQSEENLFRLQGSLHVKDLSPLYGYNLTLQAIKGDLNGEASSVFDIGFIELSQRSDITRWSVDAVCTYIQSLHIPEFEATCRMHSIDGRTIAAFTECDYLAYGLPAPFLVKRIMDGLRSLK</sequence>
<dbReference type="SMART" id="SM00151">
    <property type="entry name" value="SWIB"/>
    <property type="match status" value="1"/>
</dbReference>
<proteinExistence type="predicted"/>
<dbReference type="CDD" id="cd10567">
    <property type="entry name" value="SWIB-MDM2_like"/>
    <property type="match status" value="1"/>
</dbReference>
<evidence type="ECO:0000313" key="5">
    <source>
        <dbReference type="Proteomes" id="UP000823046"/>
    </source>
</evidence>
<dbReference type="PANTHER" id="PTHR13844">
    <property type="entry name" value="SWI/SNF-RELATED MATRIX-ASSOCIATED ACTIN-DEPENDENT REGULATOR OF CHROMATIN SUBFAMILY D"/>
    <property type="match status" value="1"/>
</dbReference>
<feature type="domain" description="SAM" evidence="2">
    <location>
        <begin position="402"/>
        <end position="463"/>
    </location>
</feature>
<feature type="compositionally biased region" description="Basic and acidic residues" evidence="1">
    <location>
        <begin position="35"/>
        <end position="44"/>
    </location>
</feature>
<reference evidence="4 5" key="1">
    <citation type="journal article" date="2020" name="bioRxiv">
        <title>Metabolic contributions of an alphaproteobacterial endosymbiont in the apicomplexan Cardiosporidium cionae.</title>
        <authorList>
            <person name="Hunter E.S."/>
            <person name="Paight C.J."/>
            <person name="Lane C.E."/>
        </authorList>
    </citation>
    <scope>NUCLEOTIDE SEQUENCE [LARGE SCALE GENOMIC DNA]</scope>
    <source>
        <strain evidence="4">ESH_2018</strain>
    </source>
</reference>
<keyword evidence="5" id="KW-1185">Reference proteome</keyword>
<accession>A0ABQ7JEW6</accession>
<feature type="compositionally biased region" description="Polar residues" evidence="1">
    <location>
        <begin position="20"/>
        <end position="33"/>
    </location>
</feature>
<feature type="domain" description="DM2" evidence="3">
    <location>
        <begin position="128"/>
        <end position="206"/>
    </location>
</feature>
<dbReference type="Gene3D" id="1.10.245.10">
    <property type="entry name" value="SWIB/MDM2 domain"/>
    <property type="match status" value="1"/>
</dbReference>
<dbReference type="InterPro" id="IPR036885">
    <property type="entry name" value="SWIB_MDM2_dom_sf"/>
</dbReference>
<feature type="region of interest" description="Disordered" evidence="1">
    <location>
        <begin position="1"/>
        <end position="129"/>
    </location>
</feature>
<dbReference type="Pfam" id="PF02201">
    <property type="entry name" value="SWIB"/>
    <property type="match status" value="1"/>
</dbReference>
<evidence type="ECO:0000259" key="2">
    <source>
        <dbReference type="PROSITE" id="PS50105"/>
    </source>
</evidence>
<feature type="region of interest" description="Disordered" evidence="1">
    <location>
        <begin position="281"/>
        <end position="319"/>
    </location>
</feature>
<dbReference type="PROSITE" id="PS51925">
    <property type="entry name" value="SWIB_MDM2"/>
    <property type="match status" value="1"/>
</dbReference>
<dbReference type="SUPFAM" id="SSF47592">
    <property type="entry name" value="SWIB/MDM2 domain"/>
    <property type="match status" value="1"/>
</dbReference>
<feature type="compositionally biased region" description="Low complexity" evidence="1">
    <location>
        <begin position="91"/>
        <end position="101"/>
    </location>
</feature>
<dbReference type="InterPro" id="IPR003121">
    <property type="entry name" value="SWIB_MDM2_domain"/>
</dbReference>
<gene>
    <name evidence="4" type="ORF">IE077_000549</name>
</gene>
<feature type="compositionally biased region" description="Basic and acidic residues" evidence="1">
    <location>
        <begin position="116"/>
        <end position="125"/>
    </location>
</feature>
<feature type="compositionally biased region" description="Basic residues" evidence="1">
    <location>
        <begin position="102"/>
        <end position="115"/>
    </location>
</feature>
<dbReference type="Proteomes" id="UP000823046">
    <property type="component" value="Unassembled WGS sequence"/>
</dbReference>
<comment type="caution">
    <text evidence="4">The sequence shown here is derived from an EMBL/GenBank/DDBJ whole genome shotgun (WGS) entry which is preliminary data.</text>
</comment>
<evidence type="ECO:0000259" key="3">
    <source>
        <dbReference type="PROSITE" id="PS51925"/>
    </source>
</evidence>
<dbReference type="PROSITE" id="PS50105">
    <property type="entry name" value="SAM_DOMAIN"/>
    <property type="match status" value="1"/>
</dbReference>
<protein>
    <submittedName>
        <fullName evidence="4">SWIB/MDM2 domain-containing protein</fullName>
    </submittedName>
</protein>
<dbReference type="InterPro" id="IPR001660">
    <property type="entry name" value="SAM"/>
</dbReference>
<name>A0ABQ7JEW6_9APIC</name>
<dbReference type="InterPro" id="IPR013761">
    <property type="entry name" value="SAM/pointed_sf"/>
</dbReference>